<accession>A0A916JAR8</accession>
<gene>
    <name evidence="1" type="ORF">DYBT9275_01957</name>
</gene>
<proteinExistence type="predicted"/>
<sequence>MTYIKIVLLVILMMMEKCHLISRTTEPLYVESKPMVKGMNGTWQLTGVIQGDSLADDNTVNSFMNMALENQAARGLLLSFFPDSTFAEFKKNGDYQTGKWEYDDVSDSLTIFYPDKTEKVKVVYDYAGNGARLLTLKLTENNAVSVIETGKNLQNYQEDPFYARNNLWRKKPLKPENEQERLNRLTNYIAHNLYVLKSAEIRKQETISWEFSQGIIKIYNSGIGVVKHDEIPLSWANTYFSQEEAQQTRKLFEDYLFTRPYKGNATGNWVRDDYNILSTIYQDARSGKLLHL</sequence>
<dbReference type="AlphaFoldDB" id="A0A916JAR8"/>
<comment type="caution">
    <text evidence="1">The sequence shown here is derived from an EMBL/GenBank/DDBJ whole genome shotgun (WGS) entry which is preliminary data.</text>
</comment>
<reference evidence="1" key="1">
    <citation type="submission" date="2021-04" db="EMBL/GenBank/DDBJ databases">
        <authorList>
            <person name="Rodrigo-Torres L."/>
            <person name="Arahal R. D."/>
            <person name="Lucena T."/>
        </authorList>
    </citation>
    <scope>NUCLEOTIDE SEQUENCE</scope>
    <source>
        <strain evidence="1">CECT 9275</strain>
    </source>
</reference>
<keyword evidence="2" id="KW-1185">Reference proteome</keyword>
<organism evidence="1 2">
    <name type="scientific">Dyadobacter helix</name>
    <dbReference type="NCBI Taxonomy" id="2822344"/>
    <lineage>
        <taxon>Bacteria</taxon>
        <taxon>Pseudomonadati</taxon>
        <taxon>Bacteroidota</taxon>
        <taxon>Cytophagia</taxon>
        <taxon>Cytophagales</taxon>
        <taxon>Spirosomataceae</taxon>
        <taxon>Dyadobacter</taxon>
    </lineage>
</organism>
<protein>
    <submittedName>
        <fullName evidence="1">Uncharacterized protein</fullName>
    </submittedName>
</protein>
<evidence type="ECO:0000313" key="2">
    <source>
        <dbReference type="Proteomes" id="UP000680038"/>
    </source>
</evidence>
<dbReference type="RefSeq" id="WP_215238641.1">
    <property type="nucleotide sequence ID" value="NZ_CAJRAF010000002.1"/>
</dbReference>
<dbReference type="Proteomes" id="UP000680038">
    <property type="component" value="Unassembled WGS sequence"/>
</dbReference>
<name>A0A916JAR8_9BACT</name>
<evidence type="ECO:0000313" key="1">
    <source>
        <dbReference type="EMBL" id="CAG4998223.1"/>
    </source>
</evidence>
<dbReference type="EMBL" id="CAJRAF010000002">
    <property type="protein sequence ID" value="CAG4998223.1"/>
    <property type="molecule type" value="Genomic_DNA"/>
</dbReference>